<keyword evidence="3" id="KW-1003">Cell membrane</keyword>
<feature type="domain" description="Tripartite ATP-independent periplasmic transporters DctQ component" evidence="10">
    <location>
        <begin position="43"/>
        <end position="172"/>
    </location>
</feature>
<dbReference type="GO" id="GO:0015740">
    <property type="term" value="P:C4-dicarboxylate transport"/>
    <property type="evidence" value="ECO:0007669"/>
    <property type="project" value="TreeGrafter"/>
</dbReference>
<comment type="caution">
    <text evidence="11">The sequence shown here is derived from an EMBL/GenBank/DDBJ whole genome shotgun (WGS) entry which is preliminary data.</text>
</comment>
<feature type="transmembrane region" description="Helical" evidence="9">
    <location>
        <begin position="67"/>
        <end position="85"/>
    </location>
</feature>
<evidence type="ECO:0000313" key="11">
    <source>
        <dbReference type="EMBL" id="PRD42478.1"/>
    </source>
</evidence>
<accession>A0A2S9IPM1</accession>
<feature type="transmembrane region" description="Helical" evidence="9">
    <location>
        <begin position="106"/>
        <end position="127"/>
    </location>
</feature>
<keyword evidence="6 9" id="KW-1133">Transmembrane helix</keyword>
<dbReference type="PANTHER" id="PTHR35011:SF2">
    <property type="entry name" value="2,3-DIKETO-L-GULONATE TRAP TRANSPORTER SMALL PERMEASE PROTEIN YIAM"/>
    <property type="match status" value="1"/>
</dbReference>
<dbReference type="PANTHER" id="PTHR35011">
    <property type="entry name" value="2,3-DIKETO-L-GULONATE TRAP TRANSPORTER SMALL PERMEASE PROTEIN YIAM"/>
    <property type="match status" value="1"/>
</dbReference>
<gene>
    <name evidence="11" type="ORF">C5748_16590</name>
</gene>
<feature type="transmembrane region" description="Helical" evidence="9">
    <location>
        <begin position="147"/>
        <end position="168"/>
    </location>
</feature>
<keyword evidence="12" id="KW-1185">Reference proteome</keyword>
<comment type="function">
    <text evidence="9">Part of the tripartite ATP-independent periplasmic (TRAP) transport system.</text>
</comment>
<feature type="transmembrane region" description="Helical" evidence="9">
    <location>
        <begin position="32"/>
        <end position="55"/>
    </location>
</feature>
<keyword evidence="2 9" id="KW-0813">Transport</keyword>
<comment type="subunit">
    <text evidence="9">The complex comprises the extracytoplasmic solute receptor protein and the two transmembrane proteins.</text>
</comment>
<dbReference type="Proteomes" id="UP000239434">
    <property type="component" value="Unassembled WGS sequence"/>
</dbReference>
<dbReference type="InterPro" id="IPR055348">
    <property type="entry name" value="DctQ"/>
</dbReference>
<evidence type="ECO:0000256" key="9">
    <source>
        <dbReference type="RuleBase" id="RU369079"/>
    </source>
</evidence>
<organism evidence="11 12">
    <name type="scientific">Phyllobacterium phragmitis</name>
    <dbReference type="NCBI Taxonomy" id="2670329"/>
    <lineage>
        <taxon>Bacteria</taxon>
        <taxon>Pseudomonadati</taxon>
        <taxon>Pseudomonadota</taxon>
        <taxon>Alphaproteobacteria</taxon>
        <taxon>Hyphomicrobiales</taxon>
        <taxon>Phyllobacteriaceae</taxon>
        <taxon>Phyllobacterium</taxon>
    </lineage>
</organism>
<keyword evidence="5 9" id="KW-0812">Transmembrane</keyword>
<dbReference type="GO" id="GO:0022857">
    <property type="term" value="F:transmembrane transporter activity"/>
    <property type="evidence" value="ECO:0007669"/>
    <property type="project" value="UniProtKB-UniRule"/>
</dbReference>
<reference evidence="11 12" key="1">
    <citation type="submission" date="2018-02" db="EMBL/GenBank/DDBJ databases">
        <title>The draft genome of Phyllobacterium sp. 1N-3.</title>
        <authorList>
            <person name="Liu L."/>
            <person name="Li L."/>
            <person name="Zhang X."/>
            <person name="Wang T."/>
            <person name="Liang L."/>
        </authorList>
    </citation>
    <scope>NUCLEOTIDE SEQUENCE [LARGE SCALE GENOMIC DNA]</scope>
    <source>
        <strain evidence="11 12">1N-3</strain>
    </source>
</reference>
<evidence type="ECO:0000256" key="4">
    <source>
        <dbReference type="ARBA" id="ARBA00022519"/>
    </source>
</evidence>
<protein>
    <recommendedName>
        <fullName evidence="9">TRAP transporter small permease protein</fullName>
    </recommendedName>
</protein>
<evidence type="ECO:0000259" key="10">
    <source>
        <dbReference type="Pfam" id="PF04290"/>
    </source>
</evidence>
<sequence>MTTGKVGKTGAKADSSALRAADAIGFVLDRTAMVIAVGSVIAIFLALMAEVFVRYLTQAGLGWPNEVPNLLFPWLIMGGIVLGAHRGAHIAAEAFQALLNTRQLRILLVLIHLLVAVSFAFLAYLSLQVISITKAQVFPMTGLGQAWAYSSLLFGFGGITLASLINLVRVACCDDPRTLHEPDTEHMT</sequence>
<proteinExistence type="inferred from homology"/>
<evidence type="ECO:0000313" key="12">
    <source>
        <dbReference type="Proteomes" id="UP000239434"/>
    </source>
</evidence>
<dbReference type="Pfam" id="PF04290">
    <property type="entry name" value="DctQ"/>
    <property type="match status" value="1"/>
</dbReference>
<evidence type="ECO:0000256" key="2">
    <source>
        <dbReference type="ARBA" id="ARBA00022448"/>
    </source>
</evidence>
<dbReference type="GO" id="GO:0005886">
    <property type="term" value="C:plasma membrane"/>
    <property type="evidence" value="ECO:0007669"/>
    <property type="project" value="UniProtKB-SubCell"/>
</dbReference>
<evidence type="ECO:0000256" key="8">
    <source>
        <dbReference type="ARBA" id="ARBA00038436"/>
    </source>
</evidence>
<dbReference type="InterPro" id="IPR007387">
    <property type="entry name" value="TRAP_DctQ"/>
</dbReference>
<comment type="subcellular location">
    <subcellularLocation>
        <location evidence="1 9">Cell inner membrane</location>
        <topology evidence="1 9">Multi-pass membrane protein</topology>
    </subcellularLocation>
</comment>
<keyword evidence="4 9" id="KW-0997">Cell inner membrane</keyword>
<dbReference type="EMBL" id="PVBR01000012">
    <property type="protein sequence ID" value="PRD42478.1"/>
    <property type="molecule type" value="Genomic_DNA"/>
</dbReference>
<evidence type="ECO:0000256" key="3">
    <source>
        <dbReference type="ARBA" id="ARBA00022475"/>
    </source>
</evidence>
<evidence type="ECO:0000256" key="6">
    <source>
        <dbReference type="ARBA" id="ARBA00022989"/>
    </source>
</evidence>
<comment type="similarity">
    <text evidence="8 9">Belongs to the TRAP transporter small permease family.</text>
</comment>
<evidence type="ECO:0000256" key="7">
    <source>
        <dbReference type="ARBA" id="ARBA00023136"/>
    </source>
</evidence>
<evidence type="ECO:0000256" key="5">
    <source>
        <dbReference type="ARBA" id="ARBA00022692"/>
    </source>
</evidence>
<dbReference type="AlphaFoldDB" id="A0A2S9IPM1"/>
<name>A0A2S9IPM1_9HYPH</name>
<evidence type="ECO:0000256" key="1">
    <source>
        <dbReference type="ARBA" id="ARBA00004429"/>
    </source>
</evidence>
<keyword evidence="7 9" id="KW-0472">Membrane</keyword>